<dbReference type="GO" id="GO:0005381">
    <property type="term" value="F:iron ion transmembrane transporter activity"/>
    <property type="evidence" value="ECO:0007669"/>
    <property type="project" value="UniProtKB-UniRule"/>
</dbReference>
<feature type="chain" id="PRO_5038077389" description="Solute carrier family 40 member" evidence="8">
    <location>
        <begin position="19"/>
        <end position="419"/>
    </location>
</feature>
<dbReference type="InterPro" id="IPR036259">
    <property type="entry name" value="MFS_trans_sf"/>
</dbReference>
<comment type="similarity">
    <text evidence="2 7">Belongs to the ferroportin (FP) (TC 2.A.100) family. SLC40A subfamily.</text>
</comment>
<name>A0A914CDT5_9BILA</name>
<keyword evidence="8" id="KW-0732">Signal</keyword>
<feature type="transmembrane region" description="Helical" evidence="7">
    <location>
        <begin position="280"/>
        <end position="299"/>
    </location>
</feature>
<feature type="transmembrane region" description="Helical" evidence="7">
    <location>
        <begin position="254"/>
        <end position="274"/>
    </location>
</feature>
<evidence type="ECO:0000256" key="4">
    <source>
        <dbReference type="ARBA" id="ARBA00022692"/>
    </source>
</evidence>
<dbReference type="AlphaFoldDB" id="A0A914CDT5"/>
<dbReference type="SUPFAM" id="SSF103473">
    <property type="entry name" value="MFS general substrate transporter"/>
    <property type="match status" value="1"/>
</dbReference>
<organism evidence="10 11">
    <name type="scientific">Acrobeloides nanus</name>
    <dbReference type="NCBI Taxonomy" id="290746"/>
    <lineage>
        <taxon>Eukaryota</taxon>
        <taxon>Metazoa</taxon>
        <taxon>Ecdysozoa</taxon>
        <taxon>Nematoda</taxon>
        <taxon>Chromadorea</taxon>
        <taxon>Rhabditida</taxon>
        <taxon>Tylenchina</taxon>
        <taxon>Cephalobomorpha</taxon>
        <taxon>Cephaloboidea</taxon>
        <taxon>Cephalobidae</taxon>
        <taxon>Acrobeloides</taxon>
    </lineage>
</organism>
<keyword evidence="6 7" id="KW-0472">Membrane</keyword>
<evidence type="ECO:0000256" key="8">
    <source>
        <dbReference type="SAM" id="SignalP"/>
    </source>
</evidence>
<comment type="function">
    <text evidence="7">May be involved in iron transport and iron homeostasis.</text>
</comment>
<keyword evidence="10" id="KW-1185">Reference proteome</keyword>
<evidence type="ECO:0000256" key="1">
    <source>
        <dbReference type="ARBA" id="ARBA00004141"/>
    </source>
</evidence>
<keyword evidence="3 7" id="KW-0813">Transport</keyword>
<dbReference type="InterPro" id="IPR009716">
    <property type="entry name" value="Ferroportin-1"/>
</dbReference>
<dbReference type="InterPro" id="IPR003609">
    <property type="entry name" value="Pan_app"/>
</dbReference>
<proteinExistence type="inferred from homology"/>
<reference evidence="11" key="1">
    <citation type="submission" date="2022-11" db="UniProtKB">
        <authorList>
            <consortium name="WormBaseParasite"/>
        </authorList>
    </citation>
    <scope>IDENTIFICATION</scope>
</reference>
<dbReference type="Pfam" id="PF14295">
    <property type="entry name" value="PAN_4"/>
    <property type="match status" value="1"/>
</dbReference>
<dbReference type="Proteomes" id="UP000887540">
    <property type="component" value="Unplaced"/>
</dbReference>
<keyword evidence="4 7" id="KW-0812">Transmembrane</keyword>
<protein>
    <recommendedName>
        <fullName evidence="7">Solute carrier family 40 member</fullName>
    </recommendedName>
</protein>
<feature type="transmembrane region" description="Helical" evidence="7">
    <location>
        <begin position="200"/>
        <end position="233"/>
    </location>
</feature>
<dbReference type="PANTHER" id="PTHR11660">
    <property type="entry name" value="SOLUTE CARRIER FAMILY 40 MEMBER"/>
    <property type="match status" value="1"/>
</dbReference>
<evidence type="ECO:0000256" key="5">
    <source>
        <dbReference type="ARBA" id="ARBA00022989"/>
    </source>
</evidence>
<comment type="caution">
    <text evidence="7">Lacks conserved residue(s) required for the propagation of feature annotation.</text>
</comment>
<dbReference type="WBParaSite" id="ACRNAN_Path_957.g3687.t2">
    <property type="protein sequence ID" value="ACRNAN_Path_957.g3687.t2"/>
    <property type="gene ID" value="ACRNAN_Path_957.g3687"/>
</dbReference>
<evidence type="ECO:0000259" key="9">
    <source>
        <dbReference type="Pfam" id="PF14295"/>
    </source>
</evidence>
<evidence type="ECO:0000256" key="2">
    <source>
        <dbReference type="ARBA" id="ARBA00006279"/>
    </source>
</evidence>
<keyword evidence="5 7" id="KW-1133">Transmembrane helix</keyword>
<evidence type="ECO:0000256" key="3">
    <source>
        <dbReference type="ARBA" id="ARBA00022448"/>
    </source>
</evidence>
<evidence type="ECO:0000256" key="7">
    <source>
        <dbReference type="RuleBase" id="RU365065"/>
    </source>
</evidence>
<feature type="signal peptide" evidence="8">
    <location>
        <begin position="1"/>
        <end position="18"/>
    </location>
</feature>
<evidence type="ECO:0000313" key="10">
    <source>
        <dbReference type="Proteomes" id="UP000887540"/>
    </source>
</evidence>
<comment type="subcellular location">
    <subcellularLocation>
        <location evidence="1 7">Membrane</location>
        <topology evidence="1 7">Multi-pass membrane protein</topology>
    </subcellularLocation>
</comment>
<dbReference type="GO" id="GO:0016020">
    <property type="term" value="C:membrane"/>
    <property type="evidence" value="ECO:0007669"/>
    <property type="project" value="UniProtKB-SubCell"/>
</dbReference>
<dbReference type="Pfam" id="PF06963">
    <property type="entry name" value="FPN1"/>
    <property type="match status" value="1"/>
</dbReference>
<dbReference type="Gene3D" id="3.50.4.10">
    <property type="entry name" value="Hepatocyte Growth Factor"/>
    <property type="match status" value="1"/>
</dbReference>
<evidence type="ECO:0000313" key="11">
    <source>
        <dbReference type="WBParaSite" id="ACRNAN_Path_957.g3687.t2"/>
    </source>
</evidence>
<dbReference type="PANTHER" id="PTHR11660:SF57">
    <property type="entry name" value="SOLUTE CARRIER FAMILY 40 MEMBER"/>
    <property type="match status" value="1"/>
</dbReference>
<evidence type="ECO:0000256" key="6">
    <source>
        <dbReference type="ARBA" id="ARBA00023136"/>
    </source>
</evidence>
<sequence length="419" mass="47145">MELIVFLYFLFLSQIGDGQSGCQTSYSNMAINGNDLVNTTGSSSSCCQSCQQQSGCAAYTWTFDNGGTCWLKNDTQPLYSSNGAFTVMMTPNPTNTYVLNVSYDASNFFDNVGFQLGSADCGCFVNYTDKNTAQNAGLIKILNNKVRTDFSLYQVIPEYPEQRKDLFLISKFESSVRLGPSFTFRLFYMNYMLMCMCEQLWMIAIAFFMTYFGGMLLVAFSHLFGNILSMFLISYIGNWLDKKDRKYGILTMLAFHNFGVAVSSLFMAICISLPHELTVLRVAFLFFALVSHAVSSLAATGQRIALTKDWAIVLVKQEMNASLSDTNSTMTILKQLSFVISPLSISFILKYIGYFPSCFILILWNLFTWYVERCILISVYEDIPELAKRPIRGKGCAMSENNSKYYTGHGLDRVCDSSK</sequence>
<feature type="domain" description="Apple" evidence="9">
    <location>
        <begin position="32"/>
        <end position="72"/>
    </location>
</feature>
<accession>A0A914CDT5</accession>
<feature type="transmembrane region" description="Helical" evidence="7">
    <location>
        <begin position="351"/>
        <end position="371"/>
    </location>
</feature>
<keyword evidence="7" id="KW-0406">Ion transport</keyword>